<comment type="caution">
    <text evidence="2">The sequence shown here is derived from an EMBL/GenBank/DDBJ whole genome shotgun (WGS) entry which is preliminary data.</text>
</comment>
<keyword evidence="1" id="KW-1133">Transmembrane helix</keyword>
<protein>
    <recommendedName>
        <fullName evidence="4">G protein-coupled receptor</fullName>
    </recommendedName>
</protein>
<dbReference type="PANTHER" id="PTHR22943">
    <property type="entry name" value="7-TRANSMEMBRANE DOMAIN RECEPTOR C.ELEGANS"/>
    <property type="match status" value="1"/>
</dbReference>
<evidence type="ECO:0000313" key="2">
    <source>
        <dbReference type="EMBL" id="GMS94302.1"/>
    </source>
</evidence>
<feature type="transmembrane region" description="Helical" evidence="1">
    <location>
        <begin position="100"/>
        <end position="124"/>
    </location>
</feature>
<gene>
    <name evidence="2" type="ORF">PENTCL1PPCAC_16477</name>
</gene>
<feature type="transmembrane region" description="Helical" evidence="1">
    <location>
        <begin position="56"/>
        <end position="79"/>
    </location>
</feature>
<evidence type="ECO:0008006" key="4">
    <source>
        <dbReference type="Google" id="ProtNLM"/>
    </source>
</evidence>
<dbReference type="Proteomes" id="UP001432027">
    <property type="component" value="Unassembled WGS sequence"/>
</dbReference>
<dbReference type="Pfam" id="PF10326">
    <property type="entry name" value="7TM_GPCR_Str"/>
    <property type="match status" value="1"/>
</dbReference>
<feature type="transmembrane region" description="Helical" evidence="1">
    <location>
        <begin position="144"/>
        <end position="166"/>
    </location>
</feature>
<dbReference type="AlphaFoldDB" id="A0AAV5TIU6"/>
<evidence type="ECO:0000256" key="1">
    <source>
        <dbReference type="SAM" id="Phobius"/>
    </source>
</evidence>
<feature type="transmembrane region" description="Helical" evidence="1">
    <location>
        <begin position="218"/>
        <end position="246"/>
    </location>
</feature>
<name>A0AAV5TIU6_9BILA</name>
<keyword evidence="1" id="KW-0472">Membrane</keyword>
<reference evidence="2" key="1">
    <citation type="submission" date="2023-10" db="EMBL/GenBank/DDBJ databases">
        <title>Genome assembly of Pristionchus species.</title>
        <authorList>
            <person name="Yoshida K."/>
            <person name="Sommer R.J."/>
        </authorList>
    </citation>
    <scope>NUCLEOTIDE SEQUENCE</scope>
    <source>
        <strain evidence="2">RS0144</strain>
    </source>
</reference>
<feature type="transmembrane region" description="Helical" evidence="1">
    <location>
        <begin position="173"/>
        <end position="190"/>
    </location>
</feature>
<dbReference type="PANTHER" id="PTHR22943:SF248">
    <property type="entry name" value="SEVEN TM RECEPTOR"/>
    <property type="match status" value="1"/>
</dbReference>
<accession>A0AAV5TIU6</accession>
<sequence length="276" mass="32591">MLGGLISEELLHLYSYITTSCSLICNYFLIFVLIFTELNHLLTFLSHLSTPGCFRWLLFSFGVVGILTSLIHTWMFPAAHMTEFGYNFWGYRFLDKSTTYGVVGSLVWCFLFYQSFVLLAFHYVYRYVILVNPPWLILMRLNPWRNWVTVAVIADLFYGCEIVYLVKIDFANLCIRFIIVIFPLQETYGIDLYSGNLPGYLCLTYWIRSGDGHWEWTWIPVLSMLLTISIIFTAVVAIVFCIFRIIREMRKVLLREHVESNTRRMQRRLVRALIWQ</sequence>
<evidence type="ECO:0000313" key="3">
    <source>
        <dbReference type="Proteomes" id="UP001432027"/>
    </source>
</evidence>
<organism evidence="2 3">
    <name type="scientific">Pristionchus entomophagus</name>
    <dbReference type="NCBI Taxonomy" id="358040"/>
    <lineage>
        <taxon>Eukaryota</taxon>
        <taxon>Metazoa</taxon>
        <taxon>Ecdysozoa</taxon>
        <taxon>Nematoda</taxon>
        <taxon>Chromadorea</taxon>
        <taxon>Rhabditida</taxon>
        <taxon>Rhabditina</taxon>
        <taxon>Diplogasteromorpha</taxon>
        <taxon>Diplogasteroidea</taxon>
        <taxon>Neodiplogasteridae</taxon>
        <taxon>Pristionchus</taxon>
    </lineage>
</organism>
<keyword evidence="3" id="KW-1185">Reference proteome</keyword>
<dbReference type="InterPro" id="IPR019428">
    <property type="entry name" value="7TM_GPCR_serpentine_rcpt_Str"/>
</dbReference>
<keyword evidence="1" id="KW-0812">Transmembrane</keyword>
<proteinExistence type="predicted"/>
<dbReference type="EMBL" id="BTSX01000004">
    <property type="protein sequence ID" value="GMS94302.1"/>
    <property type="molecule type" value="Genomic_DNA"/>
</dbReference>
<feature type="transmembrane region" description="Helical" evidence="1">
    <location>
        <begin position="12"/>
        <end position="36"/>
    </location>
</feature>
<feature type="non-terminal residue" evidence="2">
    <location>
        <position position="276"/>
    </location>
</feature>